<dbReference type="Gene3D" id="3.90.1150.180">
    <property type="match status" value="1"/>
</dbReference>
<keyword evidence="5 8" id="KW-0648">Protein biosynthesis</keyword>
<dbReference type="Pfam" id="PF12390">
    <property type="entry name" value="Se-cys_synth_N"/>
    <property type="match status" value="1"/>
</dbReference>
<dbReference type="SUPFAM" id="SSF53383">
    <property type="entry name" value="PLP-dependent transferases"/>
    <property type="match status" value="1"/>
</dbReference>
<evidence type="ECO:0000313" key="12">
    <source>
        <dbReference type="Proteomes" id="UP000051242"/>
    </source>
</evidence>
<dbReference type="NCBIfam" id="TIGR00474">
    <property type="entry name" value="selA"/>
    <property type="match status" value="1"/>
</dbReference>
<accession>A0A0R2T2C3</accession>
<evidence type="ECO:0000259" key="10">
    <source>
        <dbReference type="Pfam" id="PF12390"/>
    </source>
</evidence>
<dbReference type="InterPro" id="IPR004534">
    <property type="entry name" value="SelA_trans"/>
</dbReference>
<dbReference type="UniPathway" id="UPA00906">
    <property type="reaction ID" value="UER00896"/>
</dbReference>
<keyword evidence="4 8" id="KW-0663">Pyridoxal phosphate</keyword>
<evidence type="ECO:0000256" key="1">
    <source>
        <dbReference type="ARBA" id="ARBA00001933"/>
    </source>
</evidence>
<dbReference type="HAMAP" id="MF_00423">
    <property type="entry name" value="SelA"/>
    <property type="match status" value="1"/>
</dbReference>
<evidence type="ECO:0000256" key="2">
    <source>
        <dbReference type="ARBA" id="ARBA00022490"/>
    </source>
</evidence>
<evidence type="ECO:0000256" key="4">
    <source>
        <dbReference type="ARBA" id="ARBA00022898"/>
    </source>
</evidence>
<evidence type="ECO:0000313" key="11">
    <source>
        <dbReference type="EMBL" id="KRO81252.1"/>
    </source>
</evidence>
<organism evidence="11 12">
    <name type="scientific">OM182 bacterium BACL3 MAG-120619-bin3</name>
    <dbReference type="NCBI Taxonomy" id="1655593"/>
    <lineage>
        <taxon>Bacteria</taxon>
        <taxon>Pseudomonadati</taxon>
        <taxon>Pseudomonadota</taxon>
        <taxon>Gammaproteobacteria</taxon>
        <taxon>OMG group</taxon>
        <taxon>OM182 clade</taxon>
    </lineage>
</organism>
<feature type="domain" description="L-seryl-tRNA selenium transferase N-terminal" evidence="10">
    <location>
        <begin position="7"/>
        <end position="46"/>
    </location>
</feature>
<evidence type="ECO:0000256" key="7">
    <source>
        <dbReference type="ARBA" id="ARBA00044507"/>
    </source>
</evidence>
<gene>
    <name evidence="8" type="primary">selA</name>
    <name evidence="11" type="ORF">ABR85_09835</name>
</gene>
<feature type="modified residue" description="N6-(pyridoxal phosphate)lysine" evidence="8 9">
    <location>
        <position position="299"/>
    </location>
</feature>
<dbReference type="PANTHER" id="PTHR32328">
    <property type="entry name" value="L-SERYL-TRNA(SEC) SELENIUM TRANSFERASE"/>
    <property type="match status" value="1"/>
</dbReference>
<evidence type="ECO:0000256" key="3">
    <source>
        <dbReference type="ARBA" id="ARBA00022679"/>
    </source>
</evidence>
<dbReference type="InterPro" id="IPR018319">
    <property type="entry name" value="SelA-like"/>
</dbReference>
<dbReference type="Gene3D" id="3.40.640.10">
    <property type="entry name" value="Type I PLP-dependent aspartate aminotransferase-like (Major domain)"/>
    <property type="match status" value="1"/>
</dbReference>
<dbReference type="EMBL" id="LICD01000082">
    <property type="protein sequence ID" value="KRO81252.1"/>
    <property type="molecule type" value="Genomic_DNA"/>
</dbReference>
<dbReference type="GO" id="GO:0005737">
    <property type="term" value="C:cytoplasm"/>
    <property type="evidence" value="ECO:0007669"/>
    <property type="project" value="UniProtKB-SubCell"/>
</dbReference>
<dbReference type="GO" id="GO:0001514">
    <property type="term" value="P:selenocysteine incorporation"/>
    <property type="evidence" value="ECO:0007669"/>
    <property type="project" value="UniProtKB-UniRule"/>
</dbReference>
<keyword evidence="6 8" id="KW-0711">Selenium</keyword>
<dbReference type="Proteomes" id="UP000051242">
    <property type="component" value="Unassembled WGS sequence"/>
</dbReference>
<comment type="cofactor">
    <cofactor evidence="1 8 9">
        <name>pyridoxal 5'-phosphate</name>
        <dbReference type="ChEBI" id="CHEBI:597326"/>
    </cofactor>
</comment>
<comment type="pathway">
    <text evidence="8">Aminoacyl-tRNA biosynthesis; selenocysteinyl-tRNA(Sec) biosynthesis; selenocysteinyl-tRNA(Sec) from L-seryl-tRNA(Sec) (bacterial route): step 1/1.</text>
</comment>
<dbReference type="PANTHER" id="PTHR32328:SF0">
    <property type="entry name" value="L-SERYL-TRNA(SEC) SELENIUM TRANSFERASE"/>
    <property type="match status" value="1"/>
</dbReference>
<protein>
    <recommendedName>
        <fullName evidence="8">L-seryl-tRNA(Sec) selenium transferase</fullName>
        <ecNumber evidence="8">2.9.1.1</ecNumber>
    </recommendedName>
    <alternativeName>
        <fullName evidence="8">Selenocysteine synthase</fullName>
        <shortName evidence="8">Sec synthase</shortName>
    </alternativeName>
    <alternativeName>
        <fullName evidence="8">Selenocysteinyl-tRNA(Sec) synthase</fullName>
    </alternativeName>
</protein>
<keyword evidence="2 8" id="KW-0963">Cytoplasm</keyword>
<dbReference type="Pfam" id="PF03841">
    <property type="entry name" value="SelA"/>
    <property type="match status" value="1"/>
</dbReference>
<dbReference type="InterPro" id="IPR015421">
    <property type="entry name" value="PyrdxlP-dep_Trfase_major"/>
</dbReference>
<sequence>MTDQRVFALIPPVDTILKQPSLQQTIAALGREPVKLAIRAEVDILRRAMASAAAEYLSLSREVVAERVAEAAVTRIGLEFKPLFRPVFNLTGTVIHTNLGRSRLPDSAIAAMAIAAGEAVDLEYNLETGKRGDRDSHLEALICELTGAEAATVVNNNAAAVVLLLNTLALGQEVIISRGELVEIGGAFRIPDVMESAGAKLREVGTTNRTHARDFEAALSPQTALVMKVHASNYEIRGFTSAVPEAELAAIAHGANIPFVSDLGSGCLVDMARFGLPPEPTVRATVEAGADLVTFSGDKLLGGPQSGIIVGRADLIKRIKENPLKRALRVDKTVLAGLLSVLQLYRDPESLPQRLPLLADLTRSVDDIEKAVQRVLPVVREAVGEEFVTDGLDCKSQIGSGALPLELMPSRAIAISLRSGQSDAALTELAATLRALPKPIIGRLSDGSLILDLRCLRDEQGFCEQLRSL</sequence>
<dbReference type="InterPro" id="IPR015424">
    <property type="entry name" value="PyrdxlP-dep_Trfase"/>
</dbReference>
<proteinExistence type="inferred from homology"/>
<comment type="similarity">
    <text evidence="7 8">Belongs to the SelA family.</text>
</comment>
<evidence type="ECO:0000256" key="8">
    <source>
        <dbReference type="HAMAP-Rule" id="MF_00423"/>
    </source>
</evidence>
<comment type="function">
    <text evidence="8">Converts seryl-tRNA(Sec) to selenocysteinyl-tRNA(Sec) required for selenoprotein biosynthesis.</text>
</comment>
<dbReference type="GO" id="GO:0001717">
    <property type="term" value="P:conversion of seryl-tRNAsec to selenocys-tRNAsec"/>
    <property type="evidence" value="ECO:0007669"/>
    <property type="project" value="UniProtKB-UniRule"/>
</dbReference>
<evidence type="ECO:0000256" key="6">
    <source>
        <dbReference type="ARBA" id="ARBA00023266"/>
    </source>
</evidence>
<comment type="catalytic activity">
    <reaction evidence="8">
        <text>L-seryl-tRNA(Sec) + selenophosphate + H(+) = L-selenocysteinyl-tRNA(Sec) + phosphate</text>
        <dbReference type="Rhea" id="RHEA:22728"/>
        <dbReference type="Rhea" id="RHEA-COMP:9742"/>
        <dbReference type="Rhea" id="RHEA-COMP:9743"/>
        <dbReference type="ChEBI" id="CHEBI:15378"/>
        <dbReference type="ChEBI" id="CHEBI:16144"/>
        <dbReference type="ChEBI" id="CHEBI:43474"/>
        <dbReference type="ChEBI" id="CHEBI:78533"/>
        <dbReference type="ChEBI" id="CHEBI:78573"/>
        <dbReference type="EC" id="2.9.1.1"/>
    </reaction>
</comment>
<name>A0A0R2T2C3_9GAMM</name>
<evidence type="ECO:0000256" key="5">
    <source>
        <dbReference type="ARBA" id="ARBA00022917"/>
    </source>
</evidence>
<comment type="subcellular location">
    <subcellularLocation>
        <location evidence="8">Cytoplasm</location>
    </subcellularLocation>
</comment>
<dbReference type="InterPro" id="IPR025862">
    <property type="entry name" value="SelA_trans_N_dom"/>
</dbReference>
<keyword evidence="3 8" id="KW-0808">Transferase</keyword>
<reference evidence="11 12" key="1">
    <citation type="submission" date="2015-10" db="EMBL/GenBank/DDBJ databases">
        <title>Metagenome-Assembled Genomes uncover a global brackish microbiome.</title>
        <authorList>
            <person name="Hugerth L.W."/>
            <person name="Larsson J."/>
            <person name="Alneberg J."/>
            <person name="Lindh M.V."/>
            <person name="Legrand C."/>
            <person name="Pinhassi J."/>
            <person name="Andersson A.F."/>
        </authorList>
    </citation>
    <scope>NUCLEOTIDE SEQUENCE [LARGE SCALE GENOMIC DNA]</scope>
    <source>
        <strain evidence="11">BACL22 MAG-120619-bin3</strain>
    </source>
</reference>
<evidence type="ECO:0000256" key="9">
    <source>
        <dbReference type="PIRSR" id="PIRSR618319-50"/>
    </source>
</evidence>
<dbReference type="EC" id="2.9.1.1" evidence="8"/>
<dbReference type="GO" id="GO:0004125">
    <property type="term" value="F:L-seryl-tRNA(Sec) selenium transferase activity"/>
    <property type="evidence" value="ECO:0007669"/>
    <property type="project" value="UniProtKB-UniRule"/>
</dbReference>
<dbReference type="AlphaFoldDB" id="A0A0R2T2C3"/>
<comment type="caution">
    <text evidence="11">The sequence shown here is derived from an EMBL/GenBank/DDBJ whole genome shotgun (WGS) entry which is preliminary data.</text>
</comment>